<gene>
    <name evidence="1" type="ORF">AVEN_207272_1</name>
</gene>
<name>A0A4Y2ICH7_ARAVE</name>
<protein>
    <submittedName>
        <fullName evidence="1">Uncharacterized protein</fullName>
    </submittedName>
</protein>
<accession>A0A4Y2ICH7</accession>
<reference evidence="1 2" key="1">
    <citation type="journal article" date="2019" name="Sci. Rep.">
        <title>Orb-weaving spider Araneus ventricosus genome elucidates the spidroin gene catalogue.</title>
        <authorList>
            <person name="Kono N."/>
            <person name="Nakamura H."/>
            <person name="Ohtoshi R."/>
            <person name="Moran D.A.P."/>
            <person name="Shinohara A."/>
            <person name="Yoshida Y."/>
            <person name="Fujiwara M."/>
            <person name="Mori M."/>
            <person name="Tomita M."/>
            <person name="Arakawa K."/>
        </authorList>
    </citation>
    <scope>NUCLEOTIDE SEQUENCE [LARGE SCALE GENOMIC DNA]</scope>
</reference>
<organism evidence="1 2">
    <name type="scientific">Araneus ventricosus</name>
    <name type="common">Orbweaver spider</name>
    <name type="synonym">Epeira ventricosa</name>
    <dbReference type="NCBI Taxonomy" id="182803"/>
    <lineage>
        <taxon>Eukaryota</taxon>
        <taxon>Metazoa</taxon>
        <taxon>Ecdysozoa</taxon>
        <taxon>Arthropoda</taxon>
        <taxon>Chelicerata</taxon>
        <taxon>Arachnida</taxon>
        <taxon>Araneae</taxon>
        <taxon>Araneomorphae</taxon>
        <taxon>Entelegynae</taxon>
        <taxon>Araneoidea</taxon>
        <taxon>Araneidae</taxon>
        <taxon>Araneus</taxon>
    </lineage>
</organism>
<proteinExistence type="predicted"/>
<keyword evidence="2" id="KW-1185">Reference proteome</keyword>
<comment type="caution">
    <text evidence="1">The sequence shown here is derived from an EMBL/GenBank/DDBJ whole genome shotgun (WGS) entry which is preliminary data.</text>
</comment>
<dbReference type="AlphaFoldDB" id="A0A4Y2ICH7"/>
<dbReference type="Proteomes" id="UP000499080">
    <property type="component" value="Unassembled WGS sequence"/>
</dbReference>
<sequence length="164" mass="19147">MLNSKRRFPDLKPDFIEIRPVIELGHVKSDVEGLRFETLLHQSIVIVIARYMLNRRRRFQIRNRFHQKSVFVHEPDSKPDFIRDPSYGARYMLNLTSKVPDSKPDFIRDPSCIEPGYVKSDVEGSSFGNLISSEIRFVLSRVHVKSGLEGSRFETRFHQRSVLS</sequence>
<evidence type="ECO:0000313" key="1">
    <source>
        <dbReference type="EMBL" id="GBM75378.1"/>
    </source>
</evidence>
<dbReference type="EMBL" id="BGPR01002553">
    <property type="protein sequence ID" value="GBM75378.1"/>
    <property type="molecule type" value="Genomic_DNA"/>
</dbReference>
<evidence type="ECO:0000313" key="2">
    <source>
        <dbReference type="Proteomes" id="UP000499080"/>
    </source>
</evidence>